<accession>A0A7J7SFM7</accession>
<evidence type="ECO:0000256" key="2">
    <source>
        <dbReference type="SAM" id="MobiDB-lite"/>
    </source>
</evidence>
<comment type="caution">
    <text evidence="3">The sequence shown here is derived from an EMBL/GenBank/DDBJ whole genome shotgun (WGS) entry which is preliminary data.</text>
</comment>
<dbReference type="EMBL" id="JACAGB010000041">
    <property type="protein sequence ID" value="KAF6287266.1"/>
    <property type="molecule type" value="Genomic_DNA"/>
</dbReference>
<feature type="coiled-coil region" evidence="1">
    <location>
        <begin position="2"/>
        <end position="33"/>
    </location>
</feature>
<protein>
    <submittedName>
        <fullName evidence="3">Uncharacterized protein</fullName>
    </submittedName>
</protein>
<keyword evidence="4" id="KW-1185">Reference proteome</keyword>
<proteinExistence type="predicted"/>
<feature type="region of interest" description="Disordered" evidence="2">
    <location>
        <begin position="89"/>
        <end position="168"/>
    </location>
</feature>
<evidence type="ECO:0000256" key="1">
    <source>
        <dbReference type="SAM" id="Coils"/>
    </source>
</evidence>
<reference evidence="3 4" key="1">
    <citation type="journal article" date="2020" name="Nature">
        <title>Six reference-quality genomes reveal evolution of bat adaptations.</title>
        <authorList>
            <person name="Jebb D."/>
            <person name="Huang Z."/>
            <person name="Pippel M."/>
            <person name="Hughes G.M."/>
            <person name="Lavrichenko K."/>
            <person name="Devanna P."/>
            <person name="Winkler S."/>
            <person name="Jermiin L.S."/>
            <person name="Skirmuntt E.C."/>
            <person name="Katzourakis A."/>
            <person name="Burkitt-Gray L."/>
            <person name="Ray D.A."/>
            <person name="Sullivan K.A.M."/>
            <person name="Roscito J.G."/>
            <person name="Kirilenko B.M."/>
            <person name="Davalos L.M."/>
            <person name="Corthals A.P."/>
            <person name="Power M.L."/>
            <person name="Jones G."/>
            <person name="Ransome R.D."/>
            <person name="Dechmann D.K.N."/>
            <person name="Locatelli A.G."/>
            <person name="Puechmaille S.J."/>
            <person name="Fedrigo O."/>
            <person name="Jarvis E.D."/>
            <person name="Hiller M."/>
            <person name="Vernes S.C."/>
            <person name="Myers E.W."/>
            <person name="Teeling E.C."/>
        </authorList>
    </citation>
    <scope>NUCLEOTIDE SEQUENCE [LARGE SCALE GENOMIC DNA]</scope>
    <source>
        <strain evidence="3">MPipKuh1</strain>
        <tissue evidence="3">Flight muscle</tissue>
    </source>
</reference>
<sequence length="168" mass="19354">MLVDEKENLEEEQDNLRNQIETLTNRNRKLLTENEDQAWLIEKVNLPTVKVEEEEETIVDSFESQAPVHKKKKRWMRARAIVKFFKRKNSDLRKPGKTTPDCPPEPVEATPSCSTWAEERVTLSAPVGKAVPPKKNKKKKEDKSPAARPALLKRLQFWSSLDTPPPSK</sequence>
<name>A0A7J7SFM7_PIPKU</name>
<dbReference type="Proteomes" id="UP000558488">
    <property type="component" value="Unassembled WGS sequence"/>
</dbReference>
<evidence type="ECO:0000313" key="3">
    <source>
        <dbReference type="EMBL" id="KAF6287266.1"/>
    </source>
</evidence>
<keyword evidence="1" id="KW-0175">Coiled coil</keyword>
<gene>
    <name evidence="3" type="ORF">mPipKuh1_009960</name>
</gene>
<dbReference type="AlphaFoldDB" id="A0A7J7SFM7"/>
<organism evidence="3 4">
    <name type="scientific">Pipistrellus kuhlii</name>
    <name type="common">Kuhl's pipistrelle</name>
    <dbReference type="NCBI Taxonomy" id="59472"/>
    <lineage>
        <taxon>Eukaryota</taxon>
        <taxon>Metazoa</taxon>
        <taxon>Chordata</taxon>
        <taxon>Craniata</taxon>
        <taxon>Vertebrata</taxon>
        <taxon>Euteleostomi</taxon>
        <taxon>Mammalia</taxon>
        <taxon>Eutheria</taxon>
        <taxon>Laurasiatheria</taxon>
        <taxon>Chiroptera</taxon>
        <taxon>Yangochiroptera</taxon>
        <taxon>Vespertilionidae</taxon>
        <taxon>Pipistrellus</taxon>
    </lineage>
</organism>
<evidence type="ECO:0000313" key="4">
    <source>
        <dbReference type="Proteomes" id="UP000558488"/>
    </source>
</evidence>